<protein>
    <submittedName>
        <fullName evidence="1">Uncharacterized protein</fullName>
    </submittedName>
</protein>
<dbReference type="RefSeq" id="XP_002780003.1">
    <property type="nucleotide sequence ID" value="XM_002779957.1"/>
</dbReference>
<sequence length="332" mass="37069">MARGITRLAAQETAEWEASVGCDVTLKVWQWVHFVRSSKFVSSRLIDLSKVYVFCDASFHGWSCVILDARLSVVFGRCGLFPPRSGLTIPRKELEAFYQGILTLKKICPALPHNDPSQAHEFSPMKLVSFFADSAILIYRLRGRQRSGEDKLSVAECRRVQASRGALLRWGATAHHIPGSLNVADGPSRPYSSFDTLKNKDEGLADLRYWLKDVEDLGSQFTLTFDPIEASNIVPDIMMAHFTKDPSCQMASVDTVDVEAIRDQISQLQQNDPWCQDLIPRLKATSPPPWTRYYALSDDDILLRVTSASSQLVVPSTGVATISHTQLAKIVR</sequence>
<dbReference type="Proteomes" id="UP000007800">
    <property type="component" value="Unassembled WGS sequence"/>
</dbReference>
<gene>
    <name evidence="1" type="ORF">Pmar_PMAR013079</name>
</gene>
<dbReference type="AlphaFoldDB" id="C5KUS7"/>
<accession>C5KUS7</accession>
<organism evidence="2">
    <name type="scientific">Perkinsus marinus (strain ATCC 50983 / TXsc)</name>
    <dbReference type="NCBI Taxonomy" id="423536"/>
    <lineage>
        <taxon>Eukaryota</taxon>
        <taxon>Sar</taxon>
        <taxon>Alveolata</taxon>
        <taxon>Perkinsozoa</taxon>
        <taxon>Perkinsea</taxon>
        <taxon>Perkinsida</taxon>
        <taxon>Perkinsidae</taxon>
        <taxon>Perkinsus</taxon>
    </lineage>
</organism>
<reference evidence="1 2" key="1">
    <citation type="submission" date="2008-07" db="EMBL/GenBank/DDBJ databases">
        <authorList>
            <person name="El-Sayed N."/>
            <person name="Caler E."/>
            <person name="Inman J."/>
            <person name="Amedeo P."/>
            <person name="Hass B."/>
            <person name="Wortman J."/>
        </authorList>
    </citation>
    <scope>NUCLEOTIDE SEQUENCE [LARGE SCALE GENOMIC DNA]</scope>
    <source>
        <strain evidence="2">ATCC 50983 / TXsc</strain>
    </source>
</reference>
<dbReference type="EMBL" id="GG676319">
    <property type="protein sequence ID" value="EER11798.1"/>
    <property type="molecule type" value="Genomic_DNA"/>
</dbReference>
<evidence type="ECO:0000313" key="2">
    <source>
        <dbReference type="Proteomes" id="UP000007800"/>
    </source>
</evidence>
<evidence type="ECO:0000313" key="1">
    <source>
        <dbReference type="EMBL" id="EER11798.1"/>
    </source>
</evidence>
<dbReference type="GeneID" id="9060367"/>
<proteinExistence type="predicted"/>
<dbReference type="OrthoDB" id="8194935at2759"/>
<dbReference type="InParanoid" id="C5KUS7"/>
<keyword evidence="2" id="KW-1185">Reference proteome</keyword>
<name>C5KUS7_PERM5</name>